<dbReference type="InterPro" id="IPR018647">
    <property type="entry name" value="SLFN_3-like_DNA/RNA_helicase"/>
</dbReference>
<evidence type="ECO:0000259" key="1">
    <source>
        <dbReference type="Pfam" id="PF09848"/>
    </source>
</evidence>
<evidence type="ECO:0000313" key="2">
    <source>
        <dbReference type="EMBL" id="CUP52630.1"/>
    </source>
</evidence>
<protein>
    <submittedName>
        <fullName evidence="2">Uncharacterized conserved protein</fullName>
    </submittedName>
</protein>
<proteinExistence type="predicted"/>
<dbReference type="OrthoDB" id="1411900at2"/>
<dbReference type="SUPFAM" id="SSF52540">
    <property type="entry name" value="P-loop containing nucleoside triphosphate hydrolases"/>
    <property type="match status" value="1"/>
</dbReference>
<gene>
    <name evidence="2" type="ORF">ERS852523_01910</name>
</gene>
<dbReference type="InterPro" id="IPR027417">
    <property type="entry name" value="P-loop_NTPase"/>
</dbReference>
<organism evidence="2 3">
    <name type="scientific">Blautia wexlerae</name>
    <dbReference type="NCBI Taxonomy" id="418240"/>
    <lineage>
        <taxon>Bacteria</taxon>
        <taxon>Bacillati</taxon>
        <taxon>Bacillota</taxon>
        <taxon>Clostridia</taxon>
        <taxon>Lachnospirales</taxon>
        <taxon>Lachnospiraceae</taxon>
        <taxon>Blautia</taxon>
    </lineage>
</organism>
<dbReference type="EMBL" id="CZAW01000017">
    <property type="protein sequence ID" value="CUP52630.1"/>
    <property type="molecule type" value="Genomic_DNA"/>
</dbReference>
<reference evidence="2 3" key="1">
    <citation type="submission" date="2015-09" db="EMBL/GenBank/DDBJ databases">
        <authorList>
            <consortium name="Pathogen Informatics"/>
        </authorList>
    </citation>
    <scope>NUCLEOTIDE SEQUENCE [LARGE SCALE GENOMIC DNA]</scope>
    <source>
        <strain evidence="2 3">2789STDY5834911</strain>
    </source>
</reference>
<evidence type="ECO:0000313" key="3">
    <source>
        <dbReference type="Proteomes" id="UP000095712"/>
    </source>
</evidence>
<sequence>MRSISIYALTRNQNKDSLSKLERQLSGREYFLKIREWELQSMKALVRQLESHMTKVCSLRFFYSYQIPKLGKEFDLLQIKDDQIINIELKSGAVSEEAIRKQLMQNRYYLSVLGRSIQSYTYISSQNRLVRLTNHDHIADADWIELCRSLQKESSDYQGNIDDLFQAELYLISPITEPARFLKKEYFLTSQQRDIQRQILKKLRISRFGYFCFTGLPGTGKTLLLYDIAMKLSRRQQICMIHCGNAGKEWKILHKRLQRIAFLSDNQLTENTELKHYSAVLVDEAHLLSSEKLQILLTQSEGEFPVIFSSDSEDAICPEELGVNTLKLIENLPEIQMFHLTNRIRTNAELSSFIQNMLHLTDRKTSKPYPHVSVVYANNEEEAAVLLEDYIHQGYEYEITAERDIKRLVIILDERYYYDQNRYLRSKYLNKEGRSDVRNLFHRLNQAKEELSIIVRENIYVYETLLTLLQPDTAR</sequence>
<dbReference type="Proteomes" id="UP000095712">
    <property type="component" value="Unassembled WGS sequence"/>
</dbReference>
<accession>A0A174P1I4</accession>
<dbReference type="Gene3D" id="3.40.50.300">
    <property type="entry name" value="P-loop containing nucleotide triphosphate hydrolases"/>
    <property type="match status" value="1"/>
</dbReference>
<dbReference type="AlphaFoldDB" id="A0A174P1I4"/>
<dbReference type="Pfam" id="PF09848">
    <property type="entry name" value="SLFN-g3_helicase"/>
    <property type="match status" value="1"/>
</dbReference>
<name>A0A174P1I4_9FIRM</name>
<feature type="domain" description="Schlafen group 3-like DNA/RNA helicase" evidence="1">
    <location>
        <begin position="213"/>
        <end position="401"/>
    </location>
</feature>
<dbReference type="RefSeq" id="WP_055151233.1">
    <property type="nucleotide sequence ID" value="NZ_CZAW01000017.1"/>
</dbReference>